<sequence length="319" mass="34721">MAGEFTIPENLNGGLFFFGGIRRTVCGINTFPVFEPRTGQQLMQCPCADAALVDLVIGQAFAAQRAWAAKSPFERSKILLRAAELIRANLELIAKWEVKTNGKPLTEARSDIESSADTFSFYGGILPSQMKGEKFFLKNFKIFKILGDFIDLPIEGQNNGRFAYTRREPFGVVGCIGAWNYPFQTCCWKVAPALAAGNAVIYKPSPFAPASPVLLAELLKAAGLPDGLFNVLQGEAATGEMICTNQDIAKVSFTGSLLTGMKIQKACAEPKRIKPVTLELGGKSALIIFDDADMKTAVEAAMLANFLNQGYLELKLFLR</sequence>
<evidence type="ECO:0000256" key="3">
    <source>
        <dbReference type="PROSITE-ProRule" id="PRU10007"/>
    </source>
</evidence>
<evidence type="ECO:0000256" key="2">
    <source>
        <dbReference type="ARBA" id="ARBA00023002"/>
    </source>
</evidence>
<protein>
    <submittedName>
        <fullName evidence="7">Aldehyde dehydrogenase domain-containing protein</fullName>
    </submittedName>
</protein>
<feature type="active site" evidence="3">
    <location>
        <position position="279"/>
    </location>
</feature>
<dbReference type="InterPro" id="IPR029510">
    <property type="entry name" value="Ald_DH_CS_GLU"/>
</dbReference>
<dbReference type="InterPro" id="IPR016162">
    <property type="entry name" value="Ald_DH_N"/>
</dbReference>
<evidence type="ECO:0000256" key="4">
    <source>
        <dbReference type="RuleBase" id="RU003345"/>
    </source>
</evidence>
<dbReference type="Proteomes" id="UP000887563">
    <property type="component" value="Unplaced"/>
</dbReference>
<dbReference type="PROSITE" id="PS00687">
    <property type="entry name" value="ALDEHYDE_DEHYDR_GLU"/>
    <property type="match status" value="1"/>
</dbReference>
<dbReference type="FunFam" id="3.40.605.10:FF:000007">
    <property type="entry name" value="NAD/NADP-dependent betaine aldehyde dehydrogenase"/>
    <property type="match status" value="1"/>
</dbReference>
<evidence type="ECO:0000313" key="6">
    <source>
        <dbReference type="Proteomes" id="UP000887563"/>
    </source>
</evidence>
<dbReference type="AlphaFoldDB" id="A0A914MVY1"/>
<evidence type="ECO:0000256" key="1">
    <source>
        <dbReference type="ARBA" id="ARBA00009986"/>
    </source>
</evidence>
<keyword evidence="2 4" id="KW-0560">Oxidoreductase</keyword>
<name>A0A914MVY1_MELIC</name>
<organism evidence="6 7">
    <name type="scientific">Meloidogyne incognita</name>
    <name type="common">Southern root-knot nematode worm</name>
    <name type="synonym">Oxyuris incognita</name>
    <dbReference type="NCBI Taxonomy" id="6306"/>
    <lineage>
        <taxon>Eukaryota</taxon>
        <taxon>Metazoa</taxon>
        <taxon>Ecdysozoa</taxon>
        <taxon>Nematoda</taxon>
        <taxon>Chromadorea</taxon>
        <taxon>Rhabditida</taxon>
        <taxon>Tylenchina</taxon>
        <taxon>Tylenchomorpha</taxon>
        <taxon>Tylenchoidea</taxon>
        <taxon>Meloidogynidae</taxon>
        <taxon>Meloidogyninae</taxon>
        <taxon>Meloidogyne</taxon>
        <taxon>Meloidogyne incognita group</taxon>
    </lineage>
</organism>
<dbReference type="WBParaSite" id="Minc3s02548g30585">
    <property type="protein sequence ID" value="Minc3s02548g30585"/>
    <property type="gene ID" value="Minc3s02548g30585"/>
</dbReference>
<proteinExistence type="inferred from homology"/>
<evidence type="ECO:0000313" key="7">
    <source>
        <dbReference type="WBParaSite" id="Minc3s02548g30585"/>
    </source>
</evidence>
<dbReference type="InterPro" id="IPR015590">
    <property type="entry name" value="Aldehyde_DH_dom"/>
</dbReference>
<reference evidence="7" key="1">
    <citation type="submission" date="2022-11" db="UniProtKB">
        <authorList>
            <consortium name="WormBaseParasite"/>
        </authorList>
    </citation>
    <scope>IDENTIFICATION</scope>
</reference>
<dbReference type="Gene3D" id="3.40.605.10">
    <property type="entry name" value="Aldehyde Dehydrogenase, Chain A, domain 1"/>
    <property type="match status" value="1"/>
</dbReference>
<dbReference type="Pfam" id="PF00171">
    <property type="entry name" value="Aldedh"/>
    <property type="match status" value="1"/>
</dbReference>
<dbReference type="PANTHER" id="PTHR11699">
    <property type="entry name" value="ALDEHYDE DEHYDROGENASE-RELATED"/>
    <property type="match status" value="1"/>
</dbReference>
<keyword evidence="6" id="KW-1185">Reference proteome</keyword>
<dbReference type="GO" id="GO:0016491">
    <property type="term" value="F:oxidoreductase activity"/>
    <property type="evidence" value="ECO:0007669"/>
    <property type="project" value="UniProtKB-KW"/>
</dbReference>
<dbReference type="SUPFAM" id="SSF53720">
    <property type="entry name" value="ALDH-like"/>
    <property type="match status" value="1"/>
</dbReference>
<accession>A0A914MVY1</accession>
<comment type="similarity">
    <text evidence="1 4">Belongs to the aldehyde dehydrogenase family.</text>
</comment>
<feature type="domain" description="Aldehyde dehydrogenase" evidence="5">
    <location>
        <begin position="29"/>
        <end position="310"/>
    </location>
</feature>
<evidence type="ECO:0000259" key="5">
    <source>
        <dbReference type="Pfam" id="PF00171"/>
    </source>
</evidence>
<dbReference type="InterPro" id="IPR016161">
    <property type="entry name" value="Ald_DH/histidinol_DH"/>
</dbReference>